<dbReference type="STRING" id="225324.SAMN02745126_05176"/>
<keyword evidence="1 4" id="KW-0547">Nucleotide-binding</keyword>
<dbReference type="Proteomes" id="UP000190092">
    <property type="component" value="Unassembled WGS sequence"/>
</dbReference>
<name>A0A1T4SVI1_9HYPH</name>
<dbReference type="PANTHER" id="PTHR30448">
    <property type="entry name" value="RNASE ADAPTER PROTEIN RAPZ"/>
    <property type="match status" value="1"/>
</dbReference>
<evidence type="ECO:0000313" key="8">
    <source>
        <dbReference type="Proteomes" id="UP000190092"/>
    </source>
</evidence>
<dbReference type="RefSeq" id="WP_085936914.1">
    <property type="nucleotide sequence ID" value="NZ_FUWJ01000010.1"/>
</dbReference>
<dbReference type="InterPro" id="IPR053931">
    <property type="entry name" value="RapZ_C"/>
</dbReference>
<dbReference type="GO" id="GO:0005524">
    <property type="term" value="F:ATP binding"/>
    <property type="evidence" value="ECO:0007669"/>
    <property type="project" value="UniProtKB-UniRule"/>
</dbReference>
<evidence type="ECO:0000256" key="2">
    <source>
        <dbReference type="ARBA" id="ARBA00022840"/>
    </source>
</evidence>
<dbReference type="InterPro" id="IPR053930">
    <property type="entry name" value="RapZ-like_N"/>
</dbReference>
<feature type="binding site" evidence="4">
    <location>
        <begin position="13"/>
        <end position="20"/>
    </location>
    <ligand>
        <name>ATP</name>
        <dbReference type="ChEBI" id="CHEBI:30616"/>
    </ligand>
</feature>
<evidence type="ECO:0000259" key="6">
    <source>
        <dbReference type="Pfam" id="PF22740"/>
    </source>
</evidence>
<dbReference type="GO" id="GO:0005525">
    <property type="term" value="F:GTP binding"/>
    <property type="evidence" value="ECO:0007669"/>
    <property type="project" value="UniProtKB-UniRule"/>
</dbReference>
<organism evidence="7 8">
    <name type="scientific">Enhydrobacter aerosaccus</name>
    <dbReference type="NCBI Taxonomy" id="225324"/>
    <lineage>
        <taxon>Bacteria</taxon>
        <taxon>Pseudomonadati</taxon>
        <taxon>Pseudomonadota</taxon>
        <taxon>Alphaproteobacteria</taxon>
        <taxon>Hyphomicrobiales</taxon>
        <taxon>Enhydrobacter</taxon>
    </lineage>
</organism>
<gene>
    <name evidence="7" type="ORF">SAMN02745126_05176</name>
</gene>
<dbReference type="Pfam" id="PF03668">
    <property type="entry name" value="RapZ-like_N"/>
    <property type="match status" value="1"/>
</dbReference>
<feature type="binding site" evidence="4">
    <location>
        <begin position="65"/>
        <end position="68"/>
    </location>
    <ligand>
        <name>GTP</name>
        <dbReference type="ChEBI" id="CHEBI:37565"/>
    </ligand>
</feature>
<feature type="domain" description="RapZ-like N-terminal" evidence="5">
    <location>
        <begin position="9"/>
        <end position="163"/>
    </location>
</feature>
<keyword evidence="2 4" id="KW-0067">ATP-binding</keyword>
<evidence type="ECO:0000256" key="1">
    <source>
        <dbReference type="ARBA" id="ARBA00022741"/>
    </source>
</evidence>
<dbReference type="InterPro" id="IPR005337">
    <property type="entry name" value="RapZ-like"/>
</dbReference>
<feature type="domain" description="RapZ C-terminal" evidence="6">
    <location>
        <begin position="170"/>
        <end position="289"/>
    </location>
</feature>
<dbReference type="SUPFAM" id="SSF52540">
    <property type="entry name" value="P-loop containing nucleoside triphosphate hydrolases"/>
    <property type="match status" value="1"/>
</dbReference>
<accession>A0A1T4SVI1</accession>
<sequence length="304" mass="33539">MAHKRRPFVLVTGLSGAGRATALHALEDFGYVAVDNVPLQLLGDLIRSTAGDAGGKAPPLAFGVDTRTYGFEAPELVHCVQELRTRDDLAACLLFLTADTETLQRRYTESRRPHPMAPDRPVMDGIIDERRQIAFVRDAADVVIDTSMLSPHQFKQILAGHFALERTPGMRLAVMSFSFRRGLPREADLVFDVRFLKNPHYVPDLKPLTGRDAPVVSYIETDPDYQPFINNLQGMIGPLLPRFDAEGKSYLTIAIGCTGGRHRSVAIAETLADWLRKAGRSVSLTHRDVDFGSGRQGDSSGMRV</sequence>
<evidence type="ECO:0000256" key="3">
    <source>
        <dbReference type="ARBA" id="ARBA00023134"/>
    </source>
</evidence>
<dbReference type="Pfam" id="PF22740">
    <property type="entry name" value="PapZ_C"/>
    <property type="match status" value="1"/>
</dbReference>
<dbReference type="PANTHER" id="PTHR30448:SF0">
    <property type="entry name" value="RNASE ADAPTER PROTEIN RAPZ"/>
    <property type="match status" value="1"/>
</dbReference>
<dbReference type="InterPro" id="IPR027417">
    <property type="entry name" value="P-loop_NTPase"/>
</dbReference>
<dbReference type="EMBL" id="FUWJ01000010">
    <property type="protein sequence ID" value="SKA32162.1"/>
    <property type="molecule type" value="Genomic_DNA"/>
</dbReference>
<dbReference type="HAMAP" id="MF_00636">
    <property type="entry name" value="RapZ_like"/>
    <property type="match status" value="1"/>
</dbReference>
<dbReference type="PIRSF" id="PIRSF005052">
    <property type="entry name" value="P-loopkin"/>
    <property type="match status" value="1"/>
</dbReference>
<dbReference type="NCBIfam" id="NF003828">
    <property type="entry name" value="PRK05416.1"/>
    <property type="match status" value="1"/>
</dbReference>
<evidence type="ECO:0000259" key="5">
    <source>
        <dbReference type="Pfam" id="PF03668"/>
    </source>
</evidence>
<evidence type="ECO:0000313" key="7">
    <source>
        <dbReference type="EMBL" id="SKA32162.1"/>
    </source>
</evidence>
<keyword evidence="3 4" id="KW-0342">GTP-binding</keyword>
<protein>
    <submittedName>
        <fullName evidence="7">UPF0042 nucleotide-binding protein</fullName>
    </submittedName>
</protein>
<keyword evidence="8" id="KW-1185">Reference proteome</keyword>
<proteinExistence type="inferred from homology"/>
<reference evidence="8" key="1">
    <citation type="submission" date="2017-02" db="EMBL/GenBank/DDBJ databases">
        <authorList>
            <person name="Varghese N."/>
            <person name="Submissions S."/>
        </authorList>
    </citation>
    <scope>NUCLEOTIDE SEQUENCE [LARGE SCALE GENOMIC DNA]</scope>
    <source>
        <strain evidence="8">ATCC 27094</strain>
    </source>
</reference>
<evidence type="ECO:0000256" key="4">
    <source>
        <dbReference type="HAMAP-Rule" id="MF_00636"/>
    </source>
</evidence>
<dbReference type="AlphaFoldDB" id="A0A1T4SVI1"/>